<gene>
    <name evidence="1" type="ORF">BN851_0140820</name>
</gene>
<reference evidence="1" key="1">
    <citation type="submission" date="2013-05" db="EMBL/GenBank/DDBJ databases">
        <title>Draft genome sequences of six wheat associated Fusarium spp. isolates.</title>
        <authorList>
            <person name="Moolhuijzen P.M."/>
            <person name="Manners J.M."/>
            <person name="Wilcox S."/>
            <person name="Bellgard M.I."/>
            <person name="Gardiner D.M."/>
        </authorList>
    </citation>
    <scope>NUCLEOTIDE SEQUENCE</scope>
    <source>
        <strain evidence="1">CS5907</strain>
    </source>
</reference>
<proteinExistence type="predicted"/>
<comment type="caution">
    <text evidence="1">The sequence shown here is derived from an EMBL/GenBank/DDBJ whole genome shotgun (WGS) entry which is preliminary data.</text>
</comment>
<dbReference type="EMBL" id="CBMG010003374">
    <property type="protein sequence ID" value="CEG03938.1"/>
    <property type="molecule type" value="Genomic_DNA"/>
</dbReference>
<evidence type="ECO:0000313" key="1">
    <source>
        <dbReference type="EMBL" id="CEG03938.1"/>
    </source>
</evidence>
<accession>A0A090M9X8</accession>
<organism evidence="1">
    <name type="scientific">Fusarium acuminatum CS5907</name>
    <dbReference type="NCBI Taxonomy" id="1318461"/>
    <lineage>
        <taxon>Eukaryota</taxon>
        <taxon>Fungi</taxon>
        <taxon>Dikarya</taxon>
        <taxon>Ascomycota</taxon>
        <taxon>Pezizomycotina</taxon>
        <taxon>Sordariomycetes</taxon>
        <taxon>Hypocreomycetidae</taxon>
        <taxon>Hypocreales</taxon>
        <taxon>Nectriaceae</taxon>
        <taxon>Fusarium</taxon>
        <taxon>Fusarium tricinctum species complex</taxon>
    </lineage>
</organism>
<name>A0A090M9X8_9HYPO</name>
<protein>
    <submittedName>
        <fullName evidence="1">WGS project CBMG000000000 data, contig CS5907-c003399</fullName>
    </submittedName>
</protein>
<sequence>MRCPMHCLYVDCHPPQCRLSQSKSKDSYCIPRSLLSASTPGNLSTATIYRASAGVLERHMVDDDR</sequence>
<dbReference type="AlphaFoldDB" id="A0A090M9X8"/>